<dbReference type="Proteomes" id="UP001349262">
    <property type="component" value="Unassembled WGS sequence"/>
</dbReference>
<keyword evidence="2" id="KW-1133">Transmembrane helix</keyword>
<keyword evidence="2" id="KW-0812">Transmembrane</keyword>
<name>A0ABU7T7L4_9HYPH</name>
<evidence type="ECO:0000313" key="3">
    <source>
        <dbReference type="EMBL" id="MEE7456552.1"/>
    </source>
</evidence>
<proteinExistence type="predicted"/>
<feature type="region of interest" description="Disordered" evidence="1">
    <location>
        <begin position="1"/>
        <end position="30"/>
    </location>
</feature>
<feature type="transmembrane region" description="Helical" evidence="2">
    <location>
        <begin position="38"/>
        <end position="60"/>
    </location>
</feature>
<gene>
    <name evidence="3" type="ORF">MRSR164_07080</name>
</gene>
<reference evidence="3 4" key="1">
    <citation type="journal article" date="2012" name="Genet. Mol. Biol.">
        <title>Analysis of 16S rRNA and mxaF genes revealing insights into Methylobacterium niche-specific plant association.</title>
        <authorList>
            <person name="Dourado M.N."/>
            <person name="Andreote F.D."/>
            <person name="Dini-Andreote F."/>
            <person name="Conti R."/>
            <person name="Araujo J.M."/>
            <person name="Araujo W.L."/>
        </authorList>
    </citation>
    <scope>NUCLEOTIDE SEQUENCE [LARGE SCALE GENOMIC DNA]</scope>
    <source>
        <strain evidence="3 4">SR1.6/4</strain>
    </source>
</reference>
<sequence length="66" mass="6931">MARPLPSRRLPRRGLPRQRPPLHRAHGGGLNPLRTSDLVLALLGVALLGGLALMAAFALASETTAS</sequence>
<keyword evidence="2" id="KW-0472">Membrane</keyword>
<organism evidence="3 4">
    <name type="scientific">Methylobacterium radiotolerans</name>
    <dbReference type="NCBI Taxonomy" id="31998"/>
    <lineage>
        <taxon>Bacteria</taxon>
        <taxon>Pseudomonadati</taxon>
        <taxon>Pseudomonadota</taxon>
        <taxon>Alphaproteobacteria</taxon>
        <taxon>Hyphomicrobiales</taxon>
        <taxon>Methylobacteriaceae</taxon>
        <taxon>Methylobacterium</taxon>
    </lineage>
</organism>
<dbReference type="EMBL" id="MLBY01000004">
    <property type="protein sequence ID" value="MEE7456552.1"/>
    <property type="molecule type" value="Genomic_DNA"/>
</dbReference>
<comment type="caution">
    <text evidence="3">The sequence shown here is derived from an EMBL/GenBank/DDBJ whole genome shotgun (WGS) entry which is preliminary data.</text>
</comment>
<evidence type="ECO:0000256" key="1">
    <source>
        <dbReference type="SAM" id="MobiDB-lite"/>
    </source>
</evidence>
<evidence type="ECO:0000256" key="2">
    <source>
        <dbReference type="SAM" id="Phobius"/>
    </source>
</evidence>
<protein>
    <submittedName>
        <fullName evidence="3">Uncharacterized protein</fullName>
    </submittedName>
</protein>
<accession>A0ABU7T7L4</accession>
<evidence type="ECO:0000313" key="4">
    <source>
        <dbReference type="Proteomes" id="UP001349262"/>
    </source>
</evidence>
<feature type="compositionally biased region" description="Basic residues" evidence="1">
    <location>
        <begin position="9"/>
        <end position="26"/>
    </location>
</feature>
<keyword evidence="4" id="KW-1185">Reference proteome</keyword>